<dbReference type="PANTHER" id="PTHR11685">
    <property type="entry name" value="RBR FAMILY RING FINGER AND IBR DOMAIN-CONTAINING"/>
    <property type="match status" value="1"/>
</dbReference>
<comment type="pathway">
    <text evidence="4">Protein modification; protein ubiquitination.</text>
</comment>
<dbReference type="InterPro" id="IPR001841">
    <property type="entry name" value="Znf_RING"/>
</dbReference>
<evidence type="ECO:0000259" key="16">
    <source>
        <dbReference type="PROSITE" id="PS51873"/>
    </source>
</evidence>
<keyword evidence="11" id="KW-0833">Ubl conjugation pathway</keyword>
<evidence type="ECO:0000259" key="15">
    <source>
        <dbReference type="PROSITE" id="PS50158"/>
    </source>
</evidence>
<dbReference type="GO" id="GO:0016567">
    <property type="term" value="P:protein ubiquitination"/>
    <property type="evidence" value="ECO:0007669"/>
    <property type="project" value="UniProtKB-UniPathway"/>
</dbReference>
<evidence type="ECO:0000256" key="2">
    <source>
        <dbReference type="ARBA" id="ARBA00001947"/>
    </source>
</evidence>
<dbReference type="GO" id="GO:0008270">
    <property type="term" value="F:zinc ion binding"/>
    <property type="evidence" value="ECO:0007669"/>
    <property type="project" value="UniProtKB-KW"/>
</dbReference>
<dbReference type="InterPro" id="IPR044066">
    <property type="entry name" value="TRIAD_supradom"/>
</dbReference>
<evidence type="ECO:0000256" key="9">
    <source>
        <dbReference type="ARBA" id="ARBA00022737"/>
    </source>
</evidence>
<dbReference type="FunFam" id="1.20.120.1750:FF:000027">
    <property type="entry name" value="RBR-type E3 ubiquitin transferase"/>
    <property type="match status" value="1"/>
</dbReference>
<keyword evidence="7" id="KW-0808">Transferase</keyword>
<evidence type="ECO:0000313" key="17">
    <source>
        <dbReference type="EMBL" id="GFQ00355.1"/>
    </source>
</evidence>
<dbReference type="Pfam" id="PF22191">
    <property type="entry name" value="IBR_1"/>
    <property type="match status" value="1"/>
</dbReference>
<sequence length="507" mass="59096">MDFYYDSDDYDDDVEEEIFGYGSDEEEVADAREEELLDFVALLSPRHKPYKILKEEEIRQLQESDILDVSNVLSVSRNVACTLLCQNNWMPSTVYDKWFGEHIDNKQPVIESAKPPKKKKPPKKDKCKICYDNTRIRKIILRDNVSAACGHLFCVDCWRTYISTSIENGPGCLTLTCPEPRCESHPGPDMVDSIASPDDKDKYYRYLYRSYVESSPNRKWCPAPGCDFAIEFDWVEGESYDVACDCGHKMCWNCGEEGHSPSDCETVAKWAEKNNGSEADSATWVTAYTKPCPKCRRSIEKNQGCNHMTCGQPCGFNFCWTCLGGWKGHGFGQCNGYKEDKRSDSERDRENAREKMERYKHYYERWDSNDKSRKRALDDRNTKESSTKLMFVVEAWEQIVECRRVLKWSYVYGYYLSVSEFGKLRLFEHLQGEAEFALERLHHCAEKEMDKYLWADCCEDFKDFRKKLASLTSVTKNYFENLVRALENNLSEVQIADRKEPKKPWKI</sequence>
<evidence type="ECO:0000256" key="6">
    <source>
        <dbReference type="ARBA" id="ARBA00012251"/>
    </source>
</evidence>
<evidence type="ECO:0000256" key="12">
    <source>
        <dbReference type="ARBA" id="ARBA00022833"/>
    </source>
</evidence>
<evidence type="ECO:0000256" key="3">
    <source>
        <dbReference type="ARBA" id="ARBA00003976"/>
    </source>
</evidence>
<feature type="domain" description="RING-type" evidence="16">
    <location>
        <begin position="123"/>
        <end position="338"/>
    </location>
</feature>
<reference evidence="17" key="1">
    <citation type="submission" date="2020-07" db="EMBL/GenBank/DDBJ databases">
        <title>Ethylene signaling mediates host invasion by parasitic plants.</title>
        <authorList>
            <person name="Yoshida S."/>
        </authorList>
    </citation>
    <scope>NUCLEOTIDE SEQUENCE</scope>
    <source>
        <strain evidence="17">Okayama</strain>
    </source>
</reference>
<dbReference type="AlphaFoldDB" id="A0A830CVZ0"/>
<feature type="domain" description="RING-type" evidence="14">
    <location>
        <begin position="127"/>
        <end position="181"/>
    </location>
</feature>
<dbReference type="SUPFAM" id="SSF57850">
    <property type="entry name" value="RING/U-box"/>
    <property type="match status" value="3"/>
</dbReference>
<comment type="function">
    <text evidence="3">Might act as an E3 ubiquitin-protein ligase, or as part of E3 complex, which accepts ubiquitin from specific E2 ubiquitin-conjugating enzymes and then transfers it to substrates.</text>
</comment>
<dbReference type="Pfam" id="PF01485">
    <property type="entry name" value="IBR"/>
    <property type="match status" value="1"/>
</dbReference>
<comment type="caution">
    <text evidence="17">The sequence shown here is derived from an EMBL/GenBank/DDBJ whole genome shotgun (WGS) entry which is preliminary data.</text>
</comment>
<dbReference type="FunFam" id="3.30.40.10:FF:000019">
    <property type="entry name" value="RBR-type E3 ubiquitin transferase"/>
    <property type="match status" value="1"/>
</dbReference>
<dbReference type="PROSITE" id="PS51873">
    <property type="entry name" value="TRIAD"/>
    <property type="match status" value="1"/>
</dbReference>
<dbReference type="PROSITE" id="PS50158">
    <property type="entry name" value="ZF_CCHC"/>
    <property type="match status" value="1"/>
</dbReference>
<evidence type="ECO:0000256" key="4">
    <source>
        <dbReference type="ARBA" id="ARBA00004906"/>
    </source>
</evidence>
<dbReference type="GO" id="GO:0061630">
    <property type="term" value="F:ubiquitin protein ligase activity"/>
    <property type="evidence" value="ECO:0007669"/>
    <property type="project" value="UniProtKB-EC"/>
</dbReference>
<accession>A0A830CVZ0</accession>
<dbReference type="InterPro" id="IPR031127">
    <property type="entry name" value="E3_UB_ligase_RBR"/>
</dbReference>
<keyword evidence="8" id="KW-0479">Metal-binding</keyword>
<dbReference type="SMART" id="SM00647">
    <property type="entry name" value="IBR"/>
    <property type="match status" value="2"/>
</dbReference>
<evidence type="ECO:0000256" key="7">
    <source>
        <dbReference type="ARBA" id="ARBA00022679"/>
    </source>
</evidence>
<dbReference type="Gene3D" id="3.30.40.10">
    <property type="entry name" value="Zinc/RING finger domain, C3HC4 (zinc finger)"/>
    <property type="match status" value="1"/>
</dbReference>
<dbReference type="CDD" id="cd20346">
    <property type="entry name" value="BRcat_RBR_ANKIB1"/>
    <property type="match status" value="1"/>
</dbReference>
<evidence type="ECO:0000256" key="13">
    <source>
        <dbReference type="PROSITE-ProRule" id="PRU00047"/>
    </source>
</evidence>
<feature type="domain" description="CCHC-type" evidence="15">
    <location>
        <begin position="251"/>
        <end position="264"/>
    </location>
</feature>
<dbReference type="InterPro" id="IPR013083">
    <property type="entry name" value="Znf_RING/FYVE/PHD"/>
</dbReference>
<dbReference type="InterPro" id="IPR002867">
    <property type="entry name" value="IBR_dom"/>
</dbReference>
<evidence type="ECO:0000256" key="1">
    <source>
        <dbReference type="ARBA" id="ARBA00001798"/>
    </source>
</evidence>
<dbReference type="OrthoDB" id="875030at2759"/>
<evidence type="ECO:0000256" key="11">
    <source>
        <dbReference type="ARBA" id="ARBA00022786"/>
    </source>
</evidence>
<evidence type="ECO:0000256" key="10">
    <source>
        <dbReference type="ARBA" id="ARBA00022771"/>
    </source>
</evidence>
<dbReference type="Proteomes" id="UP000653305">
    <property type="component" value="Unassembled WGS sequence"/>
</dbReference>
<dbReference type="Gene3D" id="1.20.120.1750">
    <property type="match status" value="1"/>
</dbReference>
<proteinExistence type="inferred from homology"/>
<comment type="cofactor">
    <cofactor evidence="2">
        <name>Zn(2+)</name>
        <dbReference type="ChEBI" id="CHEBI:29105"/>
    </cofactor>
</comment>
<comment type="similarity">
    <text evidence="5">Belongs to the RBR family. Ariadne subfamily.</text>
</comment>
<dbReference type="InterPro" id="IPR001878">
    <property type="entry name" value="Znf_CCHC"/>
</dbReference>
<keyword evidence="10 13" id="KW-0863">Zinc-finger</keyword>
<name>A0A830CVZ0_9LAMI</name>
<dbReference type="PROSITE" id="PS50089">
    <property type="entry name" value="ZF_RING_2"/>
    <property type="match status" value="1"/>
</dbReference>
<evidence type="ECO:0000313" key="18">
    <source>
        <dbReference type="Proteomes" id="UP000653305"/>
    </source>
</evidence>
<keyword evidence="9" id="KW-0677">Repeat</keyword>
<gene>
    <name evidence="17" type="ORF">PHJA_002179500</name>
</gene>
<dbReference type="EC" id="2.3.2.31" evidence="6"/>
<dbReference type="UniPathway" id="UPA00143"/>
<keyword evidence="18" id="KW-1185">Reference proteome</keyword>
<dbReference type="GO" id="GO:0003676">
    <property type="term" value="F:nucleic acid binding"/>
    <property type="evidence" value="ECO:0007669"/>
    <property type="project" value="InterPro"/>
</dbReference>
<evidence type="ECO:0000256" key="5">
    <source>
        <dbReference type="ARBA" id="ARBA00005884"/>
    </source>
</evidence>
<dbReference type="EMBL" id="BMAC01000624">
    <property type="protein sequence ID" value="GFQ00355.1"/>
    <property type="molecule type" value="Genomic_DNA"/>
</dbReference>
<keyword evidence="12" id="KW-0862">Zinc</keyword>
<organism evidence="17 18">
    <name type="scientific">Phtheirospermum japonicum</name>
    <dbReference type="NCBI Taxonomy" id="374723"/>
    <lineage>
        <taxon>Eukaryota</taxon>
        <taxon>Viridiplantae</taxon>
        <taxon>Streptophyta</taxon>
        <taxon>Embryophyta</taxon>
        <taxon>Tracheophyta</taxon>
        <taxon>Spermatophyta</taxon>
        <taxon>Magnoliopsida</taxon>
        <taxon>eudicotyledons</taxon>
        <taxon>Gunneridae</taxon>
        <taxon>Pentapetalae</taxon>
        <taxon>asterids</taxon>
        <taxon>lamiids</taxon>
        <taxon>Lamiales</taxon>
        <taxon>Orobanchaceae</taxon>
        <taxon>Orobanchaceae incertae sedis</taxon>
        <taxon>Phtheirospermum</taxon>
    </lineage>
</organism>
<evidence type="ECO:0000259" key="14">
    <source>
        <dbReference type="PROSITE" id="PS50089"/>
    </source>
</evidence>
<evidence type="ECO:0000256" key="8">
    <source>
        <dbReference type="ARBA" id="ARBA00022723"/>
    </source>
</evidence>
<protein>
    <recommendedName>
        <fullName evidence="6">RBR-type E3 ubiquitin transferase</fullName>
        <ecNumber evidence="6">2.3.2.31</ecNumber>
    </recommendedName>
</protein>
<comment type="catalytic activity">
    <reaction evidence="1">
        <text>[E2 ubiquitin-conjugating enzyme]-S-ubiquitinyl-L-cysteine + [acceptor protein]-L-lysine = [E2 ubiquitin-conjugating enzyme]-L-cysteine + [acceptor protein]-N(6)-ubiquitinyl-L-lysine.</text>
        <dbReference type="EC" id="2.3.2.31"/>
    </reaction>
</comment>